<dbReference type="SMART" id="SM00271">
    <property type="entry name" value="DnaJ"/>
    <property type="match status" value="1"/>
</dbReference>
<dbReference type="Proteomes" id="UP000652761">
    <property type="component" value="Unassembled WGS sequence"/>
</dbReference>
<dbReference type="Pfam" id="PF11926">
    <property type="entry name" value="DUF3444"/>
    <property type="match status" value="1"/>
</dbReference>
<sequence length="758" mass="83445">MEEAAAAAEAPPRPPTPPLARGAPALDLGEEPIIGEHDEAPLPPPPVFPPSELQEEQGSSAEAEEMAAAAPAAGEAGEGVEEEGAEEGTQQSPASQAPEETLKEEEGGAQPPSPAAPQHQTSEIPGEAGLGEEEDEAEELTQQSPTSQPPGGPLMGEVGGKQPPSPTPAQQQTSEEPQEPAEGEAGAPPPSPPRPSEEEAEALRLKSLAEEKYRTGAPLKSALKHAKRALRLVPDLDGLPQMVTALRVLRAPPGDHYRALLLEPFSHVNTVRQQYKALALALHPDKNAASLSAFPGSEEAFKRVGEAFQVLSDRARRREYDLRLRVELEAAAERGRAEEAGATRVETFWTACTTCRLFHQFDRRYVGQRLLCPRCKKSFQAVEVRTDGSEEGEDRGGKGSAAATNSRARATRSARSARTSISPSTSRVPTISRAPRSPRPVRPSRLASRFGVPASQEVAMQRKRKRKVNIGGPSEEPIPKSAKEKTLAEMQLELKRKSRSKSVSPKAKEKEKGRDRALVPTRSTARDLRAMAVEDSDFYDFDKHRTEKSFRKGQIWAIYDDDDGMPRHYGLIDEVFSTHPFRVKMSWLDVQSNGDEALLMWEKHGLHISCGRFRVGRTVDIDSVNFFSHLVECEQAAKELYRIYPKKGSLWALYSEGNPDGGEERRYDIVVLLTSYSEMYGLSMAYLVKVEGYKTIFKRREIGVHAIKWLEKDDTRVFSHQIPARKLSGSEGLDLPSECWELDPASLPPDLLQIDWKA</sequence>
<dbReference type="Pfam" id="PF23551">
    <property type="entry name" value="Zn_ribbon_20"/>
    <property type="match status" value="1"/>
</dbReference>
<dbReference type="InterPro" id="IPR018253">
    <property type="entry name" value="DnaJ_domain_CS"/>
</dbReference>
<accession>A0A843VJS3</accession>
<protein>
    <recommendedName>
        <fullName evidence="2">J domain-containing protein</fullName>
    </recommendedName>
</protein>
<dbReference type="InterPro" id="IPR056988">
    <property type="entry name" value="Zn_ribbon_pln"/>
</dbReference>
<dbReference type="PROSITE" id="PS00636">
    <property type="entry name" value="DNAJ_1"/>
    <property type="match status" value="1"/>
</dbReference>
<dbReference type="InterPro" id="IPR036869">
    <property type="entry name" value="J_dom_sf"/>
</dbReference>
<dbReference type="InterPro" id="IPR001623">
    <property type="entry name" value="DnaJ_domain"/>
</dbReference>
<dbReference type="PANTHER" id="PTHR44137:SF24">
    <property type="entry name" value="DNAJ HEAT SHOCK N-TERMINAL DOMAIN-CONTAINING PROTEIN"/>
    <property type="match status" value="1"/>
</dbReference>
<dbReference type="PROSITE" id="PS50076">
    <property type="entry name" value="DNAJ_2"/>
    <property type="match status" value="1"/>
</dbReference>
<evidence type="ECO:0000313" key="4">
    <source>
        <dbReference type="Proteomes" id="UP000652761"/>
    </source>
</evidence>
<dbReference type="Gene3D" id="1.10.287.110">
    <property type="entry name" value="DnaJ domain"/>
    <property type="match status" value="1"/>
</dbReference>
<gene>
    <name evidence="3" type="ORF">Taro_025181</name>
</gene>
<feature type="domain" description="J" evidence="2">
    <location>
        <begin position="255"/>
        <end position="324"/>
    </location>
</feature>
<feature type="compositionally biased region" description="Low complexity" evidence="1">
    <location>
        <begin position="400"/>
        <end position="435"/>
    </location>
</feature>
<evidence type="ECO:0000259" key="2">
    <source>
        <dbReference type="PROSITE" id="PS50076"/>
    </source>
</evidence>
<proteinExistence type="predicted"/>
<feature type="region of interest" description="Disordered" evidence="1">
    <location>
        <begin position="383"/>
        <end position="518"/>
    </location>
</feature>
<dbReference type="EMBL" id="NMUH01001458">
    <property type="protein sequence ID" value="MQL92553.1"/>
    <property type="molecule type" value="Genomic_DNA"/>
</dbReference>
<name>A0A843VJS3_COLES</name>
<dbReference type="AlphaFoldDB" id="A0A843VJS3"/>
<dbReference type="CDD" id="cd06257">
    <property type="entry name" value="DnaJ"/>
    <property type="match status" value="1"/>
</dbReference>
<feature type="compositionally biased region" description="Acidic residues" evidence="1">
    <location>
        <begin position="130"/>
        <end position="139"/>
    </location>
</feature>
<evidence type="ECO:0000313" key="3">
    <source>
        <dbReference type="EMBL" id="MQL92553.1"/>
    </source>
</evidence>
<feature type="compositionally biased region" description="Low complexity" evidence="1">
    <location>
        <begin position="50"/>
        <end position="75"/>
    </location>
</feature>
<dbReference type="GO" id="GO:0005783">
    <property type="term" value="C:endoplasmic reticulum"/>
    <property type="evidence" value="ECO:0007669"/>
    <property type="project" value="UniProtKB-ARBA"/>
</dbReference>
<reference evidence="3" key="1">
    <citation type="submission" date="2017-07" db="EMBL/GenBank/DDBJ databases">
        <title>Taro Niue Genome Assembly and Annotation.</title>
        <authorList>
            <person name="Atibalentja N."/>
            <person name="Keating K."/>
            <person name="Fields C.J."/>
        </authorList>
    </citation>
    <scope>NUCLEOTIDE SEQUENCE</scope>
    <source>
        <strain evidence="3">Niue_2</strain>
        <tissue evidence="3">Leaf</tissue>
    </source>
</reference>
<feature type="compositionally biased region" description="Low complexity" evidence="1">
    <location>
        <begin position="1"/>
        <end position="10"/>
    </location>
</feature>
<feature type="compositionally biased region" description="Basic and acidic residues" evidence="1">
    <location>
        <begin position="477"/>
        <end position="495"/>
    </location>
</feature>
<dbReference type="PRINTS" id="PR00625">
    <property type="entry name" value="JDOMAIN"/>
</dbReference>
<dbReference type="InterPro" id="IPR024593">
    <property type="entry name" value="DUF3444"/>
</dbReference>
<keyword evidence="4" id="KW-1185">Reference proteome</keyword>
<dbReference type="Pfam" id="PF00226">
    <property type="entry name" value="DnaJ"/>
    <property type="match status" value="1"/>
</dbReference>
<feature type="compositionally biased region" description="Basic and acidic residues" evidence="1">
    <location>
        <begin position="506"/>
        <end position="517"/>
    </location>
</feature>
<dbReference type="OrthoDB" id="66964at2759"/>
<dbReference type="SUPFAM" id="SSF46565">
    <property type="entry name" value="Chaperone J-domain"/>
    <property type="match status" value="1"/>
</dbReference>
<evidence type="ECO:0000256" key="1">
    <source>
        <dbReference type="SAM" id="MobiDB-lite"/>
    </source>
</evidence>
<organism evidence="3 4">
    <name type="scientific">Colocasia esculenta</name>
    <name type="common">Wild taro</name>
    <name type="synonym">Arum esculentum</name>
    <dbReference type="NCBI Taxonomy" id="4460"/>
    <lineage>
        <taxon>Eukaryota</taxon>
        <taxon>Viridiplantae</taxon>
        <taxon>Streptophyta</taxon>
        <taxon>Embryophyta</taxon>
        <taxon>Tracheophyta</taxon>
        <taxon>Spermatophyta</taxon>
        <taxon>Magnoliopsida</taxon>
        <taxon>Liliopsida</taxon>
        <taxon>Araceae</taxon>
        <taxon>Aroideae</taxon>
        <taxon>Colocasieae</taxon>
        <taxon>Colocasia</taxon>
    </lineage>
</organism>
<comment type="caution">
    <text evidence="3">The sequence shown here is derived from an EMBL/GenBank/DDBJ whole genome shotgun (WGS) entry which is preliminary data.</text>
</comment>
<dbReference type="PANTHER" id="PTHR44137">
    <property type="entry name" value="BNAC03G44070D PROTEIN"/>
    <property type="match status" value="1"/>
</dbReference>
<feature type="region of interest" description="Disordered" evidence="1">
    <location>
        <begin position="1"/>
        <end position="201"/>
    </location>
</feature>